<dbReference type="Proteomes" id="UP000292547">
    <property type="component" value="Chromosome"/>
</dbReference>
<dbReference type="KEGG" id="sseo:D0Z67_15175"/>
<feature type="domain" description="LytR/CpsA/Psr regulator C-terminal" evidence="4">
    <location>
        <begin position="345"/>
        <end position="437"/>
    </location>
</feature>
<gene>
    <name evidence="5" type="ORF">D0Z67_15175</name>
</gene>
<dbReference type="Pfam" id="PF03816">
    <property type="entry name" value="LytR_cpsA_psr"/>
    <property type="match status" value="1"/>
</dbReference>
<dbReference type="NCBIfam" id="TIGR00350">
    <property type="entry name" value="lytR_cpsA_psr"/>
    <property type="match status" value="1"/>
</dbReference>
<feature type="region of interest" description="Disordered" evidence="2">
    <location>
        <begin position="321"/>
        <end position="343"/>
    </location>
</feature>
<dbReference type="AlphaFoldDB" id="A0A4V1A0D2"/>
<keyword evidence="6" id="KW-1185">Reference proteome</keyword>
<dbReference type="STRING" id="73044.GCA_000725795_00082"/>
<dbReference type="PANTHER" id="PTHR33392:SF6">
    <property type="entry name" value="POLYISOPRENYL-TEICHOIC ACID--PEPTIDOGLYCAN TEICHOIC ACID TRANSFERASE TAGU"/>
    <property type="match status" value="1"/>
</dbReference>
<dbReference type="OrthoDB" id="9782542at2"/>
<feature type="domain" description="Cell envelope-related transcriptional attenuator" evidence="3">
    <location>
        <begin position="77"/>
        <end position="237"/>
    </location>
</feature>
<evidence type="ECO:0000259" key="4">
    <source>
        <dbReference type="Pfam" id="PF13399"/>
    </source>
</evidence>
<dbReference type="PANTHER" id="PTHR33392">
    <property type="entry name" value="POLYISOPRENYL-TEICHOIC ACID--PEPTIDOGLYCAN TEICHOIC ACID TRANSFERASE TAGU"/>
    <property type="match status" value="1"/>
</dbReference>
<dbReference type="Pfam" id="PF13399">
    <property type="entry name" value="LytR_C"/>
    <property type="match status" value="1"/>
</dbReference>
<sequence>MLLLGTAAAGYLYYRHLNGNLAKAPLNLGDSPNPSATPDAAGRTPLNILLIGSDSRNTADDLELGGSKGDVGRPPLADVQMLLHVSADRNDMSVISLPRDTMVPIPRCTDPVTKKVYPELSLAMANESLGRGGPGCTVATWMRLTGIPVDHFMMVDFSGVVAMADAIGGVPVCVRQNVYSHTADGHGSGLRLRAGTHPVKGRQALQWLRTRYGFEDGSDVGRTHAQHMYMNSMVRQLRADATLGNPAEMRRLAEAATSALTVDEGLGTVKKLYDLSMELQKVPTERITMTTLPTTPWSQDRDRLVPAADDADKLVSMVRDDVPLDGRGTKDPGPKATDPAAPPAEITVRVENGTGAGLESLAPERAGAVAGILRDHGFTHTIEEKTAAAEPGTSVLYSGTMLRGDALAVAEELNIPAARVRAVDDARDITLVVGADWPSGDRFPEPAKREVPKSAAVLGGDRTDACMKIQEGFTW</sequence>
<evidence type="ECO:0000259" key="3">
    <source>
        <dbReference type="Pfam" id="PF03816"/>
    </source>
</evidence>
<proteinExistence type="inferred from homology"/>
<name>A0A4V1A0D2_STRSO</name>
<evidence type="ECO:0000256" key="2">
    <source>
        <dbReference type="SAM" id="MobiDB-lite"/>
    </source>
</evidence>
<feature type="compositionally biased region" description="Basic and acidic residues" evidence="2">
    <location>
        <begin position="321"/>
        <end position="333"/>
    </location>
</feature>
<dbReference type="EMBL" id="CP032229">
    <property type="protein sequence ID" value="QBJ94176.1"/>
    <property type="molecule type" value="Genomic_DNA"/>
</dbReference>
<evidence type="ECO:0000256" key="1">
    <source>
        <dbReference type="ARBA" id="ARBA00006068"/>
    </source>
</evidence>
<evidence type="ECO:0000313" key="6">
    <source>
        <dbReference type="Proteomes" id="UP000292547"/>
    </source>
</evidence>
<dbReference type="Gene3D" id="3.40.630.190">
    <property type="entry name" value="LCP protein"/>
    <property type="match status" value="1"/>
</dbReference>
<evidence type="ECO:0000313" key="5">
    <source>
        <dbReference type="EMBL" id="QBJ94176.1"/>
    </source>
</evidence>
<dbReference type="InterPro" id="IPR050922">
    <property type="entry name" value="LytR/CpsA/Psr_CW_biosynth"/>
</dbReference>
<dbReference type="InterPro" id="IPR027381">
    <property type="entry name" value="LytR/CpsA/Psr_C"/>
</dbReference>
<accession>A0A4V1A0D2</accession>
<protein>
    <submittedName>
        <fullName evidence="5">LytR family transcriptional regulator</fullName>
    </submittedName>
</protein>
<dbReference type="InterPro" id="IPR004474">
    <property type="entry name" value="LytR_CpsA_psr"/>
</dbReference>
<comment type="similarity">
    <text evidence="1">Belongs to the LytR/CpsA/Psr (LCP) family.</text>
</comment>
<reference evidence="5 6" key="1">
    <citation type="submission" date="2018-08" db="EMBL/GenBank/DDBJ databases">
        <title>The complete genome sequence of Streptomyces seoulensis, a pioneer strain for nickel superoxide dismutase discovery.</title>
        <authorList>
            <person name="Shin J."/>
            <person name="Lee J.-S."/>
            <person name="Lee E.-J."/>
            <person name="Youn H.-D."/>
        </authorList>
    </citation>
    <scope>NUCLEOTIDE SEQUENCE [LARGE SCALE GENOMIC DNA]</scope>
    <source>
        <strain evidence="5 6">KCTC 9819</strain>
    </source>
</reference>
<organism evidence="5 6">
    <name type="scientific">Streptomyces seoulensis</name>
    <dbReference type="NCBI Taxonomy" id="73044"/>
    <lineage>
        <taxon>Bacteria</taxon>
        <taxon>Bacillati</taxon>
        <taxon>Actinomycetota</taxon>
        <taxon>Actinomycetes</taxon>
        <taxon>Kitasatosporales</taxon>
        <taxon>Streptomycetaceae</taxon>
        <taxon>Streptomyces</taxon>
    </lineage>
</organism>